<evidence type="ECO:0000313" key="1">
    <source>
        <dbReference type="EMBL" id="TMW89156.1"/>
    </source>
</evidence>
<accession>A0A6N2B3S2</accession>
<organism evidence="1">
    <name type="scientific">Solanum chilense</name>
    <name type="common">Tomato</name>
    <name type="synonym">Lycopersicon chilense</name>
    <dbReference type="NCBI Taxonomy" id="4083"/>
    <lineage>
        <taxon>Eukaryota</taxon>
        <taxon>Viridiplantae</taxon>
        <taxon>Streptophyta</taxon>
        <taxon>Embryophyta</taxon>
        <taxon>Tracheophyta</taxon>
        <taxon>Spermatophyta</taxon>
        <taxon>Magnoliopsida</taxon>
        <taxon>eudicotyledons</taxon>
        <taxon>Gunneridae</taxon>
        <taxon>Pentapetalae</taxon>
        <taxon>asterids</taxon>
        <taxon>lamiids</taxon>
        <taxon>Solanales</taxon>
        <taxon>Solanaceae</taxon>
        <taxon>Solanoideae</taxon>
        <taxon>Solaneae</taxon>
        <taxon>Solanum</taxon>
        <taxon>Solanum subgen. Lycopersicon</taxon>
    </lineage>
</organism>
<proteinExistence type="predicted"/>
<reference evidence="1" key="1">
    <citation type="submission" date="2019-05" db="EMBL/GenBank/DDBJ databases">
        <title>The de novo reference genome and transcriptome assemblies of the wild tomato species Solanum chilense.</title>
        <authorList>
            <person name="Stam R."/>
            <person name="Nosenko T."/>
            <person name="Hoerger A.C."/>
            <person name="Stephan W."/>
            <person name="Seidel M.A."/>
            <person name="Kuhn J.M.M."/>
            <person name="Haberer G."/>
            <person name="Tellier A."/>
        </authorList>
    </citation>
    <scope>NUCLEOTIDE SEQUENCE</scope>
    <source>
        <tissue evidence="1">Mature leaves</tissue>
    </source>
</reference>
<sequence length="133" mass="14824">MPDVVRLSVLPKGDDTIATPNVVRPCVQFKGDDNMPCLTSFDRGATPDVLRPCVLAKGNVVMPSLTKSYCVCCPRVMMAYHARHRPTLCAIQGPRWHVTTDIVRPRVLPYGDDGMPRQMSYDRVCFTRAMIAS</sequence>
<dbReference type="AlphaFoldDB" id="A0A6N2B3S2"/>
<gene>
    <name evidence="1" type="ORF">EJD97_017590</name>
</gene>
<dbReference type="EMBL" id="RXGB01004688">
    <property type="protein sequence ID" value="TMW89156.1"/>
    <property type="molecule type" value="Genomic_DNA"/>
</dbReference>
<protein>
    <submittedName>
        <fullName evidence="1">Uncharacterized protein</fullName>
    </submittedName>
</protein>
<feature type="non-terminal residue" evidence="1">
    <location>
        <position position="133"/>
    </location>
</feature>
<name>A0A6N2B3S2_SOLCI</name>
<comment type="caution">
    <text evidence="1">The sequence shown here is derived from an EMBL/GenBank/DDBJ whole genome shotgun (WGS) entry which is preliminary data.</text>
</comment>